<dbReference type="Pfam" id="PF03358">
    <property type="entry name" value="FMN_red"/>
    <property type="match status" value="1"/>
</dbReference>
<protein>
    <recommendedName>
        <fullName evidence="5">NADPH-dependent FMN reductase-like domain-containing protein</fullName>
    </recommendedName>
</protein>
<evidence type="ECO:0000259" key="5">
    <source>
        <dbReference type="Pfam" id="PF03358"/>
    </source>
</evidence>
<dbReference type="PANTHER" id="PTHR43408:SF2">
    <property type="entry name" value="FMN REDUCTASE (NADPH)"/>
    <property type="match status" value="1"/>
</dbReference>
<dbReference type="InterPro" id="IPR029039">
    <property type="entry name" value="Flavoprotein-like_sf"/>
</dbReference>
<dbReference type="Proteomes" id="UP000510821">
    <property type="component" value="Chromosome"/>
</dbReference>
<name>A0A7D5XES2_FERL1</name>
<dbReference type="EMBL" id="CP058998">
    <property type="protein sequence ID" value="QLJ52733.1"/>
    <property type="molecule type" value="Genomic_DNA"/>
</dbReference>
<comment type="similarity">
    <text evidence="4">Belongs to the SsuE family. Isf subfamily.</text>
</comment>
<gene>
    <name evidence="6" type="ORF">Sv326_0558</name>
</gene>
<proteinExistence type="inferred from homology"/>
<dbReference type="PANTHER" id="PTHR43408">
    <property type="entry name" value="FMN REDUCTASE (NADPH)"/>
    <property type="match status" value="1"/>
</dbReference>
<dbReference type="InterPro" id="IPR005025">
    <property type="entry name" value="FMN_Rdtase-like_dom"/>
</dbReference>
<dbReference type="Gene3D" id="3.40.50.360">
    <property type="match status" value="1"/>
</dbReference>
<reference evidence="7" key="1">
    <citation type="submission" date="2020-07" db="EMBL/GenBank/DDBJ databases">
        <title>Metabolic diversity and evolutionary history of the archaeal phylum ###Micrarchaeota### uncovered from a freshwater lake metagenome.</title>
        <authorList>
            <person name="Kadnikov V.V."/>
            <person name="Savvichev A.S."/>
            <person name="Mardanov A.V."/>
            <person name="Beletsky A.V."/>
            <person name="Chupakov A.V."/>
            <person name="Kokryatskaya N.M."/>
            <person name="Pimenov N.V."/>
            <person name="Ravin N.V."/>
        </authorList>
    </citation>
    <scope>NUCLEOTIDE SEQUENCE [LARGE SCALE GENOMIC DNA]</scope>
</reference>
<evidence type="ECO:0000313" key="7">
    <source>
        <dbReference type="Proteomes" id="UP000510821"/>
    </source>
</evidence>
<sequence length="169" mass="19280">MKILIICGSRRKDSLTRKLTDIAFEYAKGKYGDVEYIDLGKKDIDPFRGFEEKYSDETMNTVKMMENADVFIIGSPVYDALLSSGIKNLFEFVNYKALEGRVAGFIVKSNNPGTHQQVRGHLVALTNYFNILSNPRPVFSVDDDFDENGNLKNEKIRESIIRLVIPQQF</sequence>
<dbReference type="AlphaFoldDB" id="A0A7D5XES2"/>
<dbReference type="GO" id="GO:0016491">
    <property type="term" value="F:oxidoreductase activity"/>
    <property type="evidence" value="ECO:0007669"/>
    <property type="project" value="UniProtKB-KW"/>
</dbReference>
<evidence type="ECO:0000256" key="1">
    <source>
        <dbReference type="ARBA" id="ARBA00022630"/>
    </source>
</evidence>
<keyword evidence="3" id="KW-0560">Oxidoreductase</keyword>
<evidence type="ECO:0000256" key="3">
    <source>
        <dbReference type="ARBA" id="ARBA00023002"/>
    </source>
</evidence>
<keyword evidence="2" id="KW-0288">FMN</keyword>
<feature type="domain" description="NADPH-dependent FMN reductase-like" evidence="5">
    <location>
        <begin position="1"/>
        <end position="143"/>
    </location>
</feature>
<dbReference type="InterPro" id="IPR051814">
    <property type="entry name" value="NAD(P)H-dep_FMN_reductase"/>
</dbReference>
<evidence type="ECO:0000256" key="4">
    <source>
        <dbReference type="ARBA" id="ARBA00038292"/>
    </source>
</evidence>
<dbReference type="KEGG" id="flt:Sv326_0558"/>
<keyword evidence="1" id="KW-0285">Flavoprotein</keyword>
<evidence type="ECO:0000256" key="2">
    <source>
        <dbReference type="ARBA" id="ARBA00022643"/>
    </source>
</evidence>
<dbReference type="SUPFAM" id="SSF52218">
    <property type="entry name" value="Flavoproteins"/>
    <property type="match status" value="1"/>
</dbReference>
<evidence type="ECO:0000313" key="6">
    <source>
        <dbReference type="EMBL" id="QLJ52733.1"/>
    </source>
</evidence>
<organism evidence="6 7">
    <name type="scientific">Fermentimicrarchaeum limneticum</name>
    <dbReference type="NCBI Taxonomy" id="2795018"/>
    <lineage>
        <taxon>Archaea</taxon>
        <taxon>Candidatus Micrarchaeota</taxon>
        <taxon>Candidatus Fermentimicrarchaeales</taxon>
        <taxon>Candidatus Fermentimicrarchaeaceae</taxon>
        <taxon>Candidatus Fermentimicrarchaeum</taxon>
    </lineage>
</organism>
<accession>A0A7D5XES2</accession>